<feature type="transmembrane region" description="Helical" evidence="1">
    <location>
        <begin position="118"/>
        <end position="138"/>
    </location>
</feature>
<keyword evidence="3" id="KW-1185">Reference proteome</keyword>
<feature type="transmembrane region" description="Helical" evidence="1">
    <location>
        <begin position="209"/>
        <end position="229"/>
    </location>
</feature>
<dbReference type="RefSeq" id="WP_307345661.1">
    <property type="nucleotide sequence ID" value="NZ_JAUSVS010000001.1"/>
</dbReference>
<evidence type="ECO:0000313" key="3">
    <source>
        <dbReference type="Proteomes" id="UP001228905"/>
    </source>
</evidence>
<keyword evidence="1" id="KW-0472">Membrane</keyword>
<gene>
    <name evidence="2" type="ORF">QO010_000552</name>
</gene>
<sequence length="288" mass="29922">MDKKRYQRRVATCGALGLAVLAAIVWVNWMRFNPSGPEIAWAWIKTVGLVMLFMALASIAIRGRPAGLFIDSRNRVSLSRFQAAGWTVIVISALVTLVAALIRLGVKDPLNIDLPAELLAAMGISAGTLVASPALLTLKSPSDAPSGDAAGQAAADDVAAATGRSDGQAVVSGSIVGWSSASDAQWMDMFRGEQVGDAATADLSKIQQFLITLLLLGVYAAALWSFFYAGHLGPLHAPAAGEPTFTATLPPLSERFIWLMGISHVGYLAAKALPSPAATPAAPTDGAG</sequence>
<dbReference type="Proteomes" id="UP001228905">
    <property type="component" value="Unassembled WGS sequence"/>
</dbReference>
<name>A0ABU0ILB2_9CAUL</name>
<comment type="caution">
    <text evidence="2">The sequence shown here is derived from an EMBL/GenBank/DDBJ whole genome shotgun (WGS) entry which is preliminary data.</text>
</comment>
<evidence type="ECO:0000313" key="2">
    <source>
        <dbReference type="EMBL" id="MDQ0462804.1"/>
    </source>
</evidence>
<proteinExistence type="predicted"/>
<feature type="transmembrane region" description="Helical" evidence="1">
    <location>
        <begin position="83"/>
        <end position="106"/>
    </location>
</feature>
<organism evidence="2 3">
    <name type="scientific">Caulobacter ginsengisoli</name>
    <dbReference type="NCBI Taxonomy" id="400775"/>
    <lineage>
        <taxon>Bacteria</taxon>
        <taxon>Pseudomonadati</taxon>
        <taxon>Pseudomonadota</taxon>
        <taxon>Alphaproteobacteria</taxon>
        <taxon>Caulobacterales</taxon>
        <taxon>Caulobacteraceae</taxon>
        <taxon>Caulobacter</taxon>
    </lineage>
</organism>
<keyword evidence="1" id="KW-1133">Transmembrane helix</keyword>
<keyword evidence="1" id="KW-0812">Transmembrane</keyword>
<feature type="transmembrane region" description="Helical" evidence="1">
    <location>
        <begin position="12"/>
        <end position="29"/>
    </location>
</feature>
<dbReference type="EMBL" id="JAUSVS010000001">
    <property type="protein sequence ID" value="MDQ0462804.1"/>
    <property type="molecule type" value="Genomic_DNA"/>
</dbReference>
<protein>
    <submittedName>
        <fullName evidence="2">Uncharacterized protein</fullName>
    </submittedName>
</protein>
<reference evidence="2 3" key="1">
    <citation type="submission" date="2023-07" db="EMBL/GenBank/DDBJ databases">
        <title>Genomic Encyclopedia of Type Strains, Phase IV (KMG-IV): sequencing the most valuable type-strain genomes for metagenomic binning, comparative biology and taxonomic classification.</title>
        <authorList>
            <person name="Goeker M."/>
        </authorList>
    </citation>
    <scope>NUCLEOTIDE SEQUENCE [LARGE SCALE GENOMIC DNA]</scope>
    <source>
        <strain evidence="2 3">DSM 18695</strain>
    </source>
</reference>
<accession>A0ABU0ILB2</accession>
<feature type="transmembrane region" description="Helical" evidence="1">
    <location>
        <begin position="41"/>
        <end position="62"/>
    </location>
</feature>
<evidence type="ECO:0000256" key="1">
    <source>
        <dbReference type="SAM" id="Phobius"/>
    </source>
</evidence>